<name>A0A0F9NU98_9ZZZZ</name>
<dbReference type="Pfam" id="PF18930">
    <property type="entry name" value="DUF5679"/>
    <property type="match status" value="1"/>
</dbReference>
<accession>A0A0F9NU98</accession>
<evidence type="ECO:0000313" key="2">
    <source>
        <dbReference type="EMBL" id="KKN21389.1"/>
    </source>
</evidence>
<gene>
    <name evidence="2" type="ORF">LCGC14_0925740</name>
</gene>
<dbReference type="InterPro" id="IPR044044">
    <property type="entry name" value="DUF5679"/>
</dbReference>
<dbReference type="EMBL" id="LAZR01003151">
    <property type="protein sequence ID" value="KKN21389.1"/>
    <property type="molecule type" value="Genomic_DNA"/>
</dbReference>
<sequence>MKAYCVKCKRKVEIKNPKKVTMKNKRKATKGKCPKCGSGVYRIGG</sequence>
<dbReference type="AlphaFoldDB" id="A0A0F9NU98"/>
<evidence type="ECO:0000259" key="1">
    <source>
        <dbReference type="Pfam" id="PF18930"/>
    </source>
</evidence>
<comment type="caution">
    <text evidence="2">The sequence shown here is derived from an EMBL/GenBank/DDBJ whole genome shotgun (WGS) entry which is preliminary data.</text>
</comment>
<reference evidence="2" key="1">
    <citation type="journal article" date="2015" name="Nature">
        <title>Complex archaea that bridge the gap between prokaryotes and eukaryotes.</title>
        <authorList>
            <person name="Spang A."/>
            <person name="Saw J.H."/>
            <person name="Jorgensen S.L."/>
            <person name="Zaremba-Niedzwiedzka K."/>
            <person name="Martijn J."/>
            <person name="Lind A.E."/>
            <person name="van Eijk R."/>
            <person name="Schleper C."/>
            <person name="Guy L."/>
            <person name="Ettema T.J."/>
        </authorList>
    </citation>
    <scope>NUCLEOTIDE SEQUENCE</scope>
</reference>
<proteinExistence type="predicted"/>
<protein>
    <recommendedName>
        <fullName evidence="1">DUF5679 domain-containing protein</fullName>
    </recommendedName>
</protein>
<organism evidence="2">
    <name type="scientific">marine sediment metagenome</name>
    <dbReference type="NCBI Taxonomy" id="412755"/>
    <lineage>
        <taxon>unclassified sequences</taxon>
        <taxon>metagenomes</taxon>
        <taxon>ecological metagenomes</taxon>
    </lineage>
</organism>
<feature type="domain" description="DUF5679" evidence="1">
    <location>
        <begin position="4"/>
        <end position="43"/>
    </location>
</feature>